<proteinExistence type="predicted"/>
<accession>A0A7N0TYG7</accession>
<reference evidence="1" key="1">
    <citation type="submission" date="2021-01" db="UniProtKB">
        <authorList>
            <consortium name="EnsemblPlants"/>
        </authorList>
    </citation>
    <scope>IDENTIFICATION</scope>
</reference>
<organism evidence="1 2">
    <name type="scientific">Kalanchoe fedtschenkoi</name>
    <name type="common">Lavender scallops</name>
    <name type="synonym">South American air plant</name>
    <dbReference type="NCBI Taxonomy" id="63787"/>
    <lineage>
        <taxon>Eukaryota</taxon>
        <taxon>Viridiplantae</taxon>
        <taxon>Streptophyta</taxon>
        <taxon>Embryophyta</taxon>
        <taxon>Tracheophyta</taxon>
        <taxon>Spermatophyta</taxon>
        <taxon>Magnoliopsida</taxon>
        <taxon>eudicotyledons</taxon>
        <taxon>Gunneridae</taxon>
        <taxon>Pentapetalae</taxon>
        <taxon>Saxifragales</taxon>
        <taxon>Crassulaceae</taxon>
        <taxon>Kalanchoe</taxon>
    </lineage>
</organism>
<dbReference type="Proteomes" id="UP000594263">
    <property type="component" value="Unplaced"/>
</dbReference>
<dbReference type="EnsemblPlants" id="Kaladp0048s0063.1.v1.1">
    <property type="protein sequence ID" value="Kaladp0048s0063.1.v1.1.CDS.1"/>
    <property type="gene ID" value="Kaladp0048s0063.v1.1"/>
</dbReference>
<evidence type="ECO:0000313" key="2">
    <source>
        <dbReference type="Proteomes" id="UP000594263"/>
    </source>
</evidence>
<dbReference type="AlphaFoldDB" id="A0A7N0TYG7"/>
<name>A0A7N0TYG7_KALFE</name>
<sequence>MEDSIVAIILKAANERVAFNSKDYFDLAKEEVDKTVGLRNWGWLVRRLCVIGMRREFLLRLAPIPHIVYQP</sequence>
<evidence type="ECO:0000313" key="1">
    <source>
        <dbReference type="EnsemblPlants" id="Kaladp0048s0063.1.v1.1.CDS.1"/>
    </source>
</evidence>
<dbReference type="Gramene" id="Kaladp0048s0063.1.v1.1">
    <property type="protein sequence ID" value="Kaladp0048s0063.1.v1.1.CDS.1"/>
    <property type="gene ID" value="Kaladp0048s0063.v1.1"/>
</dbReference>
<keyword evidence="2" id="KW-1185">Reference proteome</keyword>
<protein>
    <submittedName>
        <fullName evidence="1">Uncharacterized protein</fullName>
    </submittedName>
</protein>